<evidence type="ECO:0000259" key="11">
    <source>
        <dbReference type="PROSITE" id="PS51746"/>
    </source>
</evidence>
<evidence type="ECO:0000256" key="8">
    <source>
        <dbReference type="ARBA" id="ARBA00023211"/>
    </source>
</evidence>
<dbReference type="InterPro" id="IPR015655">
    <property type="entry name" value="PP2C"/>
</dbReference>
<dbReference type="EC" id="3.1.3.16" evidence="3"/>
<reference evidence="12" key="2">
    <citation type="submission" date="2016-03" db="EMBL/GenBank/DDBJ databases">
        <title>Full-length assembly of Arabidopsis thaliana Ler reveals the complement of translocations and inversions.</title>
        <authorList>
            <person name="Zapata L."/>
            <person name="Schneeberger K."/>
            <person name="Ossowski S."/>
        </authorList>
    </citation>
    <scope>NUCLEOTIDE SEQUENCE [LARGE SCALE GENOMIC DNA]</scope>
    <source>
        <tissue evidence="12">Leaf</tissue>
    </source>
</reference>
<evidence type="ECO:0000256" key="7">
    <source>
        <dbReference type="ARBA" id="ARBA00022912"/>
    </source>
</evidence>
<evidence type="ECO:0000256" key="4">
    <source>
        <dbReference type="ARBA" id="ARBA00022723"/>
    </source>
</evidence>
<dbReference type="SMART" id="SM00332">
    <property type="entry name" value="PP2Cc"/>
    <property type="match status" value="1"/>
</dbReference>
<evidence type="ECO:0000256" key="3">
    <source>
        <dbReference type="ARBA" id="ARBA00013081"/>
    </source>
</evidence>
<dbReference type="ExpressionAtlas" id="A0A178WDJ0">
    <property type="expression patterns" value="baseline and differential"/>
</dbReference>
<sequence length="445" mass="49188">MTNKLRSEETITSLSSFMASTLSIASPSPCSIPLSVTKVSPLKRKRPTHLNIPDLNPQQPISTDYFRFREGDAKVSPLKRKRPAHLNIPDLNPQQPIRTDYFSFTDFAHQNGTVSFGGNGFGVVSRNGKKKFMEDTHRIVPCLVGNSKKSFFGVYDGHGGAKAAEFVAENLHKYVVEMMENCKGKEEKVEAFKAAFLRTDRDFLEKGVVSGACCVTAVIQDQEMIVSNLGDCRAVLCRAGVAEALTDDHKPGRDDEKERIESQGGQVDNHQGAWRVHGILAVSRSIGDAHLKKWVVAEPETRVLELEQDMEFLVLASDGLWDVVSNQEAVDTVLHVLAQRKTPKESEEENLVQGFVNMSPSSKLRRASLVKSPRCAKSPSCYYNSENESPSLNREIGSSPSKSPITPWKSLWAKAACKELANLAAKRGSMDDITVVIIDLNHYKG</sequence>
<feature type="region of interest" description="Disordered" evidence="10">
    <location>
        <begin position="384"/>
        <end position="404"/>
    </location>
</feature>
<protein>
    <recommendedName>
        <fullName evidence="3">protein-serine/threonine phosphatase</fullName>
        <ecNumber evidence="3">3.1.3.16</ecNumber>
    </recommendedName>
</protein>
<reference evidence="14" key="1">
    <citation type="journal article" date="2016" name="Proc. Natl. Acad. Sci. U.S.A.">
        <title>Chromosome-level assembly of Arabidopsis thaliana Ler reveals the extent of translocation and inversion polymorphisms.</title>
        <authorList>
            <person name="Zapata L."/>
            <person name="Ding J."/>
            <person name="Willing E.M."/>
            <person name="Hartwig B."/>
            <person name="Bezdan D."/>
            <person name="Jiao W.B."/>
            <person name="Patel V."/>
            <person name="Velikkakam James G."/>
            <person name="Koornneef M."/>
            <person name="Ossowski S."/>
            <person name="Schneeberger K."/>
        </authorList>
    </citation>
    <scope>NUCLEOTIDE SEQUENCE [LARGE SCALE GENOMIC DNA]</scope>
    <source>
        <strain evidence="14">cv. Landsberg erecta</strain>
    </source>
</reference>
<feature type="domain" description="PPM-type phosphatase" evidence="11">
    <location>
        <begin position="120"/>
        <end position="440"/>
    </location>
</feature>
<evidence type="ECO:0000313" key="14">
    <source>
        <dbReference type="Proteomes" id="UP000078284"/>
    </source>
</evidence>
<dbReference type="InterPro" id="IPR000222">
    <property type="entry name" value="PP2C_BS"/>
</dbReference>
<dbReference type="SUPFAM" id="SSF81606">
    <property type="entry name" value="PP2C-like"/>
    <property type="match status" value="1"/>
</dbReference>
<dbReference type="Gene3D" id="3.60.40.10">
    <property type="entry name" value="PPM-type phosphatase domain"/>
    <property type="match status" value="1"/>
</dbReference>
<evidence type="ECO:0000256" key="6">
    <source>
        <dbReference type="ARBA" id="ARBA00022842"/>
    </source>
</evidence>
<evidence type="ECO:0000256" key="10">
    <source>
        <dbReference type="SAM" id="MobiDB-lite"/>
    </source>
</evidence>
<dbReference type="InterPro" id="IPR036457">
    <property type="entry name" value="PPM-type-like_dom_sf"/>
</dbReference>
<evidence type="ECO:0000256" key="9">
    <source>
        <dbReference type="RuleBase" id="RU003465"/>
    </source>
</evidence>
<keyword evidence="4" id="KW-0479">Metal-binding</keyword>
<keyword evidence="5 9" id="KW-0378">Hydrolase</keyword>
<dbReference type="GO" id="GO:0004722">
    <property type="term" value="F:protein serine/threonine phosphatase activity"/>
    <property type="evidence" value="ECO:0007669"/>
    <property type="project" value="UniProtKB-EC"/>
</dbReference>
<dbReference type="PROSITE" id="PS01032">
    <property type="entry name" value="PPM_1"/>
    <property type="match status" value="1"/>
</dbReference>
<comment type="cofactor">
    <cofactor evidence="1">
        <name>Mn(2+)</name>
        <dbReference type="ChEBI" id="CHEBI:29035"/>
    </cofactor>
</comment>
<keyword evidence="6" id="KW-0460">Magnesium</keyword>
<evidence type="ECO:0000256" key="2">
    <source>
        <dbReference type="ARBA" id="ARBA00001946"/>
    </source>
</evidence>
<dbReference type="EMBL" id="CACRSJ010000104">
    <property type="protein sequence ID" value="VYS50327.1"/>
    <property type="molecule type" value="Genomic_DNA"/>
</dbReference>
<evidence type="ECO:0000313" key="15">
    <source>
        <dbReference type="Proteomes" id="UP000426265"/>
    </source>
</evidence>
<dbReference type="PANTHER" id="PTHR47992">
    <property type="entry name" value="PROTEIN PHOSPHATASE"/>
    <property type="match status" value="1"/>
</dbReference>
<name>A0A178WDJ0_ARATH</name>
<gene>
    <name evidence="12" type="ordered locus">AXX17_At1g61810</name>
    <name evidence="13" type="ORF">AN1_LOCUS5797</name>
</gene>
<reference evidence="13 15" key="3">
    <citation type="submission" date="2019-11" db="EMBL/GenBank/DDBJ databases">
        <authorList>
            <person name="Jiao W.-B."/>
            <person name="Schneeberger K."/>
        </authorList>
    </citation>
    <scope>NUCLEOTIDE SEQUENCE [LARGE SCALE GENOMIC DNA]</scope>
    <source>
        <strain evidence="15">cv. An-1</strain>
    </source>
</reference>
<dbReference type="Proteomes" id="UP000426265">
    <property type="component" value="Unassembled WGS sequence"/>
</dbReference>
<keyword evidence="7 9" id="KW-0904">Protein phosphatase</keyword>
<dbReference type="PROSITE" id="PS51746">
    <property type="entry name" value="PPM_2"/>
    <property type="match status" value="1"/>
</dbReference>
<dbReference type="Proteomes" id="UP000078284">
    <property type="component" value="Chromosome 1"/>
</dbReference>
<evidence type="ECO:0000256" key="1">
    <source>
        <dbReference type="ARBA" id="ARBA00001936"/>
    </source>
</evidence>
<dbReference type="GO" id="GO:0046872">
    <property type="term" value="F:metal ion binding"/>
    <property type="evidence" value="ECO:0007669"/>
    <property type="project" value="UniProtKB-KW"/>
</dbReference>
<dbReference type="CDD" id="cd00143">
    <property type="entry name" value="PP2Cc"/>
    <property type="match status" value="1"/>
</dbReference>
<feature type="region of interest" description="Disordered" evidence="10">
    <location>
        <begin position="248"/>
        <end position="267"/>
    </location>
</feature>
<organism evidence="12 14">
    <name type="scientific">Arabidopsis thaliana</name>
    <name type="common">Mouse-ear cress</name>
    <dbReference type="NCBI Taxonomy" id="3702"/>
    <lineage>
        <taxon>Eukaryota</taxon>
        <taxon>Viridiplantae</taxon>
        <taxon>Streptophyta</taxon>
        <taxon>Embryophyta</taxon>
        <taxon>Tracheophyta</taxon>
        <taxon>Spermatophyta</taxon>
        <taxon>Magnoliopsida</taxon>
        <taxon>eudicotyledons</taxon>
        <taxon>Gunneridae</taxon>
        <taxon>Pentapetalae</taxon>
        <taxon>rosids</taxon>
        <taxon>malvids</taxon>
        <taxon>Brassicales</taxon>
        <taxon>Brassicaceae</taxon>
        <taxon>Camelineae</taxon>
        <taxon>Arabidopsis</taxon>
    </lineage>
</organism>
<feature type="compositionally biased region" description="Basic and acidic residues" evidence="10">
    <location>
        <begin position="248"/>
        <end position="261"/>
    </location>
</feature>
<evidence type="ECO:0000313" key="13">
    <source>
        <dbReference type="EMBL" id="VYS50327.1"/>
    </source>
</evidence>
<dbReference type="InterPro" id="IPR001932">
    <property type="entry name" value="PPM-type_phosphatase-like_dom"/>
</dbReference>
<evidence type="ECO:0000313" key="12">
    <source>
        <dbReference type="EMBL" id="OAP15851.1"/>
    </source>
</evidence>
<accession>A0A178WDJ0</accession>
<dbReference type="EMBL" id="LUHQ01000001">
    <property type="protein sequence ID" value="OAP15851.1"/>
    <property type="molecule type" value="Genomic_DNA"/>
</dbReference>
<keyword evidence="8" id="KW-0464">Manganese</keyword>
<comment type="cofactor">
    <cofactor evidence="2">
        <name>Mg(2+)</name>
        <dbReference type="ChEBI" id="CHEBI:18420"/>
    </cofactor>
</comment>
<evidence type="ECO:0000256" key="5">
    <source>
        <dbReference type="ARBA" id="ARBA00022801"/>
    </source>
</evidence>
<comment type="similarity">
    <text evidence="9">Belongs to the PP2C family.</text>
</comment>
<dbReference type="Pfam" id="PF00481">
    <property type="entry name" value="PP2C"/>
    <property type="match status" value="1"/>
</dbReference>
<dbReference type="AlphaFoldDB" id="A0A178WDJ0"/>
<proteinExistence type="inferred from homology"/>